<name>A0AAX1TNX5_9FUSO</name>
<evidence type="ECO:0000313" key="1">
    <source>
        <dbReference type="EMBL" id="SQJ02737.1"/>
    </source>
</evidence>
<dbReference type="SUPFAM" id="SSF47729">
    <property type="entry name" value="IHF-like DNA-binding proteins"/>
    <property type="match status" value="1"/>
</dbReference>
<keyword evidence="1" id="KW-0238">DNA-binding</keyword>
<protein>
    <submittedName>
        <fullName evidence="1">Bacterial DNA-binding protein</fullName>
    </submittedName>
</protein>
<dbReference type="GeneID" id="78456114"/>
<dbReference type="InterPro" id="IPR000119">
    <property type="entry name" value="Hist_DNA-bd"/>
</dbReference>
<dbReference type="EMBL" id="LS483487">
    <property type="protein sequence ID" value="SQJ02737.1"/>
    <property type="molecule type" value="Genomic_DNA"/>
</dbReference>
<dbReference type="GO" id="GO:0030527">
    <property type="term" value="F:structural constituent of chromatin"/>
    <property type="evidence" value="ECO:0007669"/>
    <property type="project" value="InterPro"/>
</dbReference>
<dbReference type="Gene3D" id="4.10.520.10">
    <property type="entry name" value="IHF-like DNA-binding proteins"/>
    <property type="match status" value="1"/>
</dbReference>
<dbReference type="GO" id="GO:0003677">
    <property type="term" value="F:DNA binding"/>
    <property type="evidence" value="ECO:0007669"/>
    <property type="project" value="UniProtKB-KW"/>
</dbReference>
<dbReference type="RefSeq" id="WP_005977163.1">
    <property type="nucleotide sequence ID" value="NZ_BAABXY010000001.1"/>
</dbReference>
<dbReference type="Pfam" id="PF00216">
    <property type="entry name" value="Bac_DNA_binding"/>
    <property type="match status" value="1"/>
</dbReference>
<proteinExistence type="predicted"/>
<dbReference type="InterPro" id="IPR010992">
    <property type="entry name" value="IHF-like_DNA-bd_dom_sf"/>
</dbReference>
<dbReference type="Proteomes" id="UP000249008">
    <property type="component" value="Chromosome 1"/>
</dbReference>
<evidence type="ECO:0000313" key="2">
    <source>
        <dbReference type="Proteomes" id="UP000249008"/>
    </source>
</evidence>
<accession>A0AAX1TNX5</accession>
<organism evidence="1 2">
    <name type="scientific">Fusobacterium ulcerans</name>
    <dbReference type="NCBI Taxonomy" id="861"/>
    <lineage>
        <taxon>Bacteria</taxon>
        <taxon>Fusobacteriati</taxon>
        <taxon>Fusobacteriota</taxon>
        <taxon>Fusobacteriia</taxon>
        <taxon>Fusobacteriales</taxon>
        <taxon>Fusobacteriaceae</taxon>
        <taxon>Fusobacterium</taxon>
    </lineage>
</organism>
<dbReference type="KEGG" id="ful:C4N20_14905"/>
<sequence>MTEGEFLRFYKKRNNSKNLKVVKEKIDLFWNVLLKALEEDKKVIFKNWGAFEKREMKVRKVLVPTWEKAQYIKPKESIKFRAGKSFIEIANGDTDE</sequence>
<dbReference type="AlphaFoldDB" id="A0AAX1TNX5"/>
<reference evidence="1 2" key="1">
    <citation type="submission" date="2018-06" db="EMBL/GenBank/DDBJ databases">
        <authorList>
            <consortium name="Pathogen Informatics"/>
            <person name="Doyle S."/>
        </authorList>
    </citation>
    <scope>NUCLEOTIDE SEQUENCE [LARGE SCALE GENOMIC DNA]</scope>
    <source>
        <strain evidence="1 2">NCTC12112</strain>
    </source>
</reference>
<gene>
    <name evidence="1" type="ORF">NCTC12112_01556</name>
</gene>